<dbReference type="PANTHER" id="PTHR47660">
    <property type="entry name" value="TRANSCRIPTION FACTOR WITH C2H2 AND ZN(2)-CYS(6) DNA BINDING DOMAIN (EUROFUNG)-RELATED-RELATED"/>
    <property type="match status" value="1"/>
</dbReference>
<accession>A0AA38W144</accession>
<evidence type="ECO:0000259" key="7">
    <source>
        <dbReference type="PROSITE" id="PS50048"/>
    </source>
</evidence>
<keyword evidence="3" id="KW-0805">Transcription regulation</keyword>
<reference evidence="8" key="1">
    <citation type="submission" date="2022-07" db="EMBL/GenBank/DDBJ databases">
        <title>Fungi with potential for degradation of polypropylene.</title>
        <authorList>
            <person name="Gostincar C."/>
        </authorList>
    </citation>
    <scope>NUCLEOTIDE SEQUENCE</scope>
    <source>
        <strain evidence="8">EXF-13287</strain>
    </source>
</reference>
<protein>
    <recommendedName>
        <fullName evidence="7">Zn(2)-C6 fungal-type domain-containing protein</fullName>
    </recommendedName>
</protein>
<dbReference type="GO" id="GO:0000981">
    <property type="term" value="F:DNA-binding transcription factor activity, RNA polymerase II-specific"/>
    <property type="evidence" value="ECO:0007669"/>
    <property type="project" value="InterPro"/>
</dbReference>
<dbReference type="AlphaFoldDB" id="A0AA38W144"/>
<dbReference type="SUPFAM" id="SSF57701">
    <property type="entry name" value="Zn2/Cys6 DNA-binding domain"/>
    <property type="match status" value="1"/>
</dbReference>
<sequence>MPIPRKKSCGQCRTAKARCSLTAPCERCSERDLRCDYGSARPRAEPYRIPIASSSNSQVRNRSPTNHGGTRLAAVQSPVFDGRTNAATPLFASQGTSAPLDLPDATPQVTETTSACFPGYFSLGGQDGATPFAFPSGDGDLQNNYLMSTDDLFSPTMGRSISTTIQGRAQNSLLLQRKTTATETFMTAKVVLGQIRQYPRLMIQGTSLPPFLHPRCASSGNSLLPDSCSSEGKHVCMPEILAVCANLVHLFYNRTAASSRFAWGTIYSHQKRLHDEYLSFGSDAVLEALQATVIYLLLQAGDPDSAEVNDTSSLIETISDLAKRNIALSDCRLDVINPHSIDRKSWIEIESSRRTVCLLWIVELVLDIIIGPQRDSHMCDGYASVPLPCQKHLWEPVSDAEWARRYRQSLLAGGVSTVPRVKDLRSLRRTSTSDNSVCDEEERVAQWCEGLDEFGALVWMTSMLERG</sequence>
<keyword evidence="1" id="KW-0479">Metal-binding</keyword>
<dbReference type="PROSITE" id="PS00463">
    <property type="entry name" value="ZN2_CY6_FUNGAL_1"/>
    <property type="match status" value="1"/>
</dbReference>
<evidence type="ECO:0000313" key="8">
    <source>
        <dbReference type="EMBL" id="KAJ9157990.1"/>
    </source>
</evidence>
<feature type="domain" description="Zn(2)-C6 fungal-type" evidence="7">
    <location>
        <begin position="8"/>
        <end position="37"/>
    </location>
</feature>
<proteinExistence type="predicted"/>
<keyword evidence="4" id="KW-0804">Transcription</keyword>
<keyword evidence="5" id="KW-0539">Nucleus</keyword>
<evidence type="ECO:0000256" key="3">
    <source>
        <dbReference type="ARBA" id="ARBA00023015"/>
    </source>
</evidence>
<keyword evidence="9" id="KW-1185">Reference proteome</keyword>
<dbReference type="Proteomes" id="UP001174691">
    <property type="component" value="Unassembled WGS sequence"/>
</dbReference>
<evidence type="ECO:0000313" key="9">
    <source>
        <dbReference type="Proteomes" id="UP001174691"/>
    </source>
</evidence>
<comment type="caution">
    <text evidence="8">The sequence shown here is derived from an EMBL/GenBank/DDBJ whole genome shotgun (WGS) entry which is preliminary data.</text>
</comment>
<evidence type="ECO:0000256" key="6">
    <source>
        <dbReference type="SAM" id="MobiDB-lite"/>
    </source>
</evidence>
<feature type="region of interest" description="Disordered" evidence="6">
    <location>
        <begin position="51"/>
        <end position="70"/>
    </location>
</feature>
<gene>
    <name evidence="8" type="ORF">NKR19_g3716</name>
</gene>
<evidence type="ECO:0000256" key="4">
    <source>
        <dbReference type="ARBA" id="ARBA00023163"/>
    </source>
</evidence>
<dbReference type="InterPro" id="IPR001138">
    <property type="entry name" value="Zn2Cys6_DnaBD"/>
</dbReference>
<dbReference type="Gene3D" id="4.10.240.10">
    <property type="entry name" value="Zn(2)-C6 fungal-type DNA-binding domain"/>
    <property type="match status" value="1"/>
</dbReference>
<evidence type="ECO:0000256" key="1">
    <source>
        <dbReference type="ARBA" id="ARBA00022723"/>
    </source>
</evidence>
<dbReference type="PROSITE" id="PS50048">
    <property type="entry name" value="ZN2_CY6_FUNGAL_2"/>
    <property type="match status" value="1"/>
</dbReference>
<evidence type="ECO:0000256" key="5">
    <source>
        <dbReference type="ARBA" id="ARBA00023242"/>
    </source>
</evidence>
<feature type="compositionally biased region" description="Polar residues" evidence="6">
    <location>
        <begin position="52"/>
        <end position="68"/>
    </location>
</feature>
<dbReference type="GO" id="GO:0008270">
    <property type="term" value="F:zinc ion binding"/>
    <property type="evidence" value="ECO:0007669"/>
    <property type="project" value="InterPro"/>
</dbReference>
<name>A0AA38W144_9PEZI</name>
<dbReference type="EMBL" id="JANBVN010000043">
    <property type="protein sequence ID" value="KAJ9157990.1"/>
    <property type="molecule type" value="Genomic_DNA"/>
</dbReference>
<organism evidence="8 9">
    <name type="scientific">Coniochaeta hoffmannii</name>
    <dbReference type="NCBI Taxonomy" id="91930"/>
    <lineage>
        <taxon>Eukaryota</taxon>
        <taxon>Fungi</taxon>
        <taxon>Dikarya</taxon>
        <taxon>Ascomycota</taxon>
        <taxon>Pezizomycotina</taxon>
        <taxon>Sordariomycetes</taxon>
        <taxon>Sordariomycetidae</taxon>
        <taxon>Coniochaetales</taxon>
        <taxon>Coniochaetaceae</taxon>
        <taxon>Coniochaeta</taxon>
    </lineage>
</organism>
<evidence type="ECO:0000256" key="2">
    <source>
        <dbReference type="ARBA" id="ARBA00022833"/>
    </source>
</evidence>
<dbReference type="InterPro" id="IPR036864">
    <property type="entry name" value="Zn2-C6_fun-type_DNA-bd_sf"/>
</dbReference>
<keyword evidence="2" id="KW-0862">Zinc</keyword>